<gene>
    <name evidence="2" type="ORF">DKG74_15180</name>
</gene>
<comment type="caution">
    <text evidence="2">The sequence shown here is derived from an EMBL/GenBank/DDBJ whole genome shotgun (WGS) entry which is preliminary data.</text>
</comment>
<dbReference type="EMBL" id="QGLE01000009">
    <property type="protein sequence ID" value="PWR20348.1"/>
    <property type="molecule type" value="Genomic_DNA"/>
</dbReference>
<keyword evidence="3" id="KW-1185">Reference proteome</keyword>
<dbReference type="InterPro" id="IPR043128">
    <property type="entry name" value="Rev_trsase/Diguanyl_cyclase"/>
</dbReference>
<dbReference type="AlphaFoldDB" id="A0A317DZV7"/>
<feature type="domain" description="GGDEF" evidence="1">
    <location>
        <begin position="31"/>
        <end position="155"/>
    </location>
</feature>
<evidence type="ECO:0000259" key="1">
    <source>
        <dbReference type="PROSITE" id="PS50887"/>
    </source>
</evidence>
<dbReference type="RefSeq" id="WP_109907022.1">
    <property type="nucleotide sequence ID" value="NZ_QGLE01000009.1"/>
</dbReference>
<dbReference type="Proteomes" id="UP000245461">
    <property type="component" value="Unassembled WGS sequence"/>
</dbReference>
<dbReference type="InterPro" id="IPR029787">
    <property type="entry name" value="Nucleotide_cyclase"/>
</dbReference>
<evidence type="ECO:0000313" key="3">
    <source>
        <dbReference type="Proteomes" id="UP000245461"/>
    </source>
</evidence>
<organism evidence="2 3">
    <name type="scientific">Zavarzinia aquatilis</name>
    <dbReference type="NCBI Taxonomy" id="2211142"/>
    <lineage>
        <taxon>Bacteria</taxon>
        <taxon>Pseudomonadati</taxon>
        <taxon>Pseudomonadota</taxon>
        <taxon>Alphaproteobacteria</taxon>
        <taxon>Rhodospirillales</taxon>
        <taxon>Zavarziniaceae</taxon>
        <taxon>Zavarzinia</taxon>
    </lineage>
</organism>
<dbReference type="SUPFAM" id="SSF55073">
    <property type="entry name" value="Nucleotide cyclase"/>
    <property type="match status" value="1"/>
</dbReference>
<dbReference type="Gene3D" id="3.30.70.270">
    <property type="match status" value="1"/>
</dbReference>
<name>A0A317DZV7_9PROT</name>
<accession>A0A317DZV7</accession>
<dbReference type="Pfam" id="PF00990">
    <property type="entry name" value="GGDEF"/>
    <property type="match status" value="1"/>
</dbReference>
<proteinExistence type="predicted"/>
<dbReference type="InterPro" id="IPR000160">
    <property type="entry name" value="GGDEF_dom"/>
</dbReference>
<dbReference type="PROSITE" id="PS50887">
    <property type="entry name" value="GGDEF"/>
    <property type="match status" value="1"/>
</dbReference>
<reference evidence="2 3" key="1">
    <citation type="submission" date="2018-05" db="EMBL/GenBank/DDBJ databases">
        <title>Zavarzinia sp. HR-AS.</title>
        <authorList>
            <person name="Lee Y."/>
            <person name="Jeon C.O."/>
        </authorList>
    </citation>
    <scope>NUCLEOTIDE SEQUENCE [LARGE SCALE GENOMIC DNA]</scope>
    <source>
        <strain evidence="2 3">HR-AS</strain>
    </source>
</reference>
<dbReference type="SMART" id="SM00267">
    <property type="entry name" value="GGDEF"/>
    <property type="match status" value="1"/>
</dbReference>
<sequence length="168" mass="18024">MLVRGPNIALDHEALGLRLIAEVDRCSRYYRSLSLIRFDYHGLVAGYANGEPVDAVAAILRPSDTVAKLGDSRYCVLAPESPVEVGRLIAERIWRWAQERPAPGQALPDPAMALSFGIAGFEGRHDSALDIYARAGSALSYAVGQGGNRIAIMMRGGLMSVSGLSPEV</sequence>
<protein>
    <recommendedName>
        <fullName evidence="1">GGDEF domain-containing protein</fullName>
    </recommendedName>
</protein>
<evidence type="ECO:0000313" key="2">
    <source>
        <dbReference type="EMBL" id="PWR20348.1"/>
    </source>
</evidence>